<accession>A0A645G7K4</accession>
<gene>
    <name evidence="1" type="ORF">SDC9_170253</name>
</gene>
<dbReference type="EMBL" id="VSSQ01071206">
    <property type="protein sequence ID" value="MPN22868.1"/>
    <property type="molecule type" value="Genomic_DNA"/>
</dbReference>
<organism evidence="1">
    <name type="scientific">bioreactor metagenome</name>
    <dbReference type="NCBI Taxonomy" id="1076179"/>
    <lineage>
        <taxon>unclassified sequences</taxon>
        <taxon>metagenomes</taxon>
        <taxon>ecological metagenomes</taxon>
    </lineage>
</organism>
<reference evidence="1" key="1">
    <citation type="submission" date="2019-08" db="EMBL/GenBank/DDBJ databases">
        <authorList>
            <person name="Kucharzyk K."/>
            <person name="Murdoch R.W."/>
            <person name="Higgins S."/>
            <person name="Loffler F."/>
        </authorList>
    </citation>
    <scope>NUCLEOTIDE SEQUENCE</scope>
</reference>
<sequence length="90" mass="10495">MDENLILTLVKQRLGFTSAVRDTYLQHIVKSVLDNLIWVRGIALDPERSDHTFFVVKCAVWEYQNKEKGEVGMPVWMRLELNNLMMKSKG</sequence>
<evidence type="ECO:0000313" key="1">
    <source>
        <dbReference type="EMBL" id="MPN22868.1"/>
    </source>
</evidence>
<protein>
    <recommendedName>
        <fullName evidence="2">Phage gp6-like head-tail connector protein</fullName>
    </recommendedName>
</protein>
<name>A0A645G7K4_9ZZZZ</name>
<proteinExistence type="predicted"/>
<comment type="caution">
    <text evidence="1">The sequence shown here is derived from an EMBL/GenBank/DDBJ whole genome shotgun (WGS) entry which is preliminary data.</text>
</comment>
<dbReference type="AlphaFoldDB" id="A0A645G7K4"/>
<evidence type="ECO:0008006" key="2">
    <source>
        <dbReference type="Google" id="ProtNLM"/>
    </source>
</evidence>